<evidence type="ECO:0000313" key="2">
    <source>
        <dbReference type="Proteomes" id="UP000543419"/>
    </source>
</evidence>
<sequence length="373" mass="40484">MAGRYANGMGGEVLASNDLKAGHIHFDGRIDPVQTSLRMDAHRFEEHMEGPEPDRPAVGRETGIRYEGEAERDGRVIDLLRSAADHADAGEAGGFITDMRSLAQLNVAGEATGGYLRIIDLVSLSSGAGASAMDWMAHHRRQGESLARAILPATGEQPVPERLASLLAEVRRMNERDAQANDRYTGADDDITPDEANVGDEERRSAFLRALAGPVELPAAKRRMLAAIITGNPLLRGVITEPESTDQAAGAVRVARRLLDERRGDTVPVHETGDEPLLEYMSVLDVAREAGPGTGIDVDELTERVGRTDYTLTGMDNELIHPTRLIASGYYDETTISDLLTLLAETNNSLANIRRFLHETDQVAHPSGNTIRP</sequence>
<name>A0A7Y0HWS5_9BIFI</name>
<dbReference type="Proteomes" id="UP000543419">
    <property type="component" value="Unassembled WGS sequence"/>
</dbReference>
<evidence type="ECO:0000313" key="1">
    <source>
        <dbReference type="EMBL" id="NMM97592.1"/>
    </source>
</evidence>
<gene>
    <name evidence="1" type="ORF">G1C97_0541</name>
</gene>
<dbReference type="RefSeq" id="WP_169240417.1">
    <property type="nucleotide sequence ID" value="NZ_JAAIIG010000002.1"/>
</dbReference>
<organism evidence="1 2">
    <name type="scientific">Bifidobacterium olomucense</name>
    <dbReference type="NCBI Taxonomy" id="2675324"/>
    <lineage>
        <taxon>Bacteria</taxon>
        <taxon>Bacillati</taxon>
        <taxon>Actinomycetota</taxon>
        <taxon>Actinomycetes</taxon>
        <taxon>Bifidobacteriales</taxon>
        <taxon>Bifidobacteriaceae</taxon>
        <taxon>Bifidobacterium</taxon>
    </lineage>
</organism>
<dbReference type="EMBL" id="JAAIIG010000002">
    <property type="protein sequence ID" value="NMM97592.1"/>
    <property type="molecule type" value="Genomic_DNA"/>
</dbReference>
<proteinExistence type="predicted"/>
<comment type="caution">
    <text evidence="1">The sequence shown here is derived from an EMBL/GenBank/DDBJ whole genome shotgun (WGS) entry which is preliminary data.</text>
</comment>
<accession>A0A7Y0HWS5</accession>
<keyword evidence="2" id="KW-1185">Reference proteome</keyword>
<protein>
    <submittedName>
        <fullName evidence="1">Uncharacterized protein</fullName>
    </submittedName>
</protein>
<dbReference type="AlphaFoldDB" id="A0A7Y0HWS5"/>
<reference evidence="1 2" key="1">
    <citation type="submission" date="2020-02" db="EMBL/GenBank/DDBJ databases">
        <title>Characterization of phylogenetic diversity of novel bifidobacterial species isolated in Czech ZOOs.</title>
        <authorList>
            <person name="Lugli G.A."/>
            <person name="Vera N.B."/>
            <person name="Ventura M."/>
        </authorList>
    </citation>
    <scope>NUCLEOTIDE SEQUENCE [LARGE SCALE GENOMIC DNA]</scope>
    <source>
        <strain evidence="1 2">DSM 109959</strain>
    </source>
</reference>